<evidence type="ECO:0000256" key="9">
    <source>
        <dbReference type="ARBA" id="ARBA00023014"/>
    </source>
</evidence>
<dbReference type="InterPro" id="IPR014013">
    <property type="entry name" value="Helic_SF1/SF2_ATP-bd_DinG/Rad3"/>
</dbReference>
<keyword evidence="11" id="KW-0234">DNA repair</keyword>
<evidence type="ECO:0000256" key="3">
    <source>
        <dbReference type="ARBA" id="ARBA00022741"/>
    </source>
</evidence>
<comment type="catalytic activity">
    <reaction evidence="13">
        <text>Couples ATP hydrolysis with the unwinding of duplex DNA by translocating in the 3'-5' direction.</text>
        <dbReference type="EC" id="5.6.2.4"/>
    </reaction>
</comment>
<dbReference type="Gene3D" id="1.10.150.80">
    <property type="entry name" value="HRDC domain"/>
    <property type="match status" value="3"/>
</dbReference>
<reference evidence="17" key="1">
    <citation type="submission" date="2019-11" db="EMBL/GenBank/DDBJ databases">
        <title>Lipid analysis of CO2-rich subsurface aquifers suggests an autotrophy-based deep biosphere with lysolipids enriched in CPR bacteria.</title>
        <authorList>
            <person name="Probst A.J."/>
            <person name="Elling F.J."/>
            <person name="Castelle C.J."/>
            <person name="Zhu Q."/>
            <person name="Elvert M."/>
            <person name="Birarda G."/>
            <person name="Holman H.-Y."/>
            <person name="Lane K.R."/>
            <person name="Ladd B."/>
            <person name="Ryan M.C."/>
            <person name="Woyke T."/>
            <person name="Hinrichs K.-U."/>
            <person name="Banfield J.F."/>
        </authorList>
    </citation>
    <scope>NUCLEOTIDE SEQUENCE</scope>
    <source>
        <strain evidence="17">CG_2015-04_33_537</strain>
    </source>
</reference>
<evidence type="ECO:0000256" key="13">
    <source>
        <dbReference type="ARBA" id="ARBA00034617"/>
    </source>
</evidence>
<dbReference type="Pfam" id="PF06733">
    <property type="entry name" value="DEAD_2"/>
    <property type="match status" value="1"/>
</dbReference>
<evidence type="ECO:0000256" key="11">
    <source>
        <dbReference type="ARBA" id="ARBA00023204"/>
    </source>
</evidence>
<dbReference type="SMART" id="SM00491">
    <property type="entry name" value="HELICc2"/>
    <property type="match status" value="1"/>
</dbReference>
<keyword evidence="9" id="KW-0411">Iron-sulfur</keyword>
<dbReference type="GO" id="GO:0046872">
    <property type="term" value="F:metal ion binding"/>
    <property type="evidence" value="ECO:0007669"/>
    <property type="project" value="UniProtKB-KW"/>
</dbReference>
<dbReference type="InterPro" id="IPR006554">
    <property type="entry name" value="Helicase-like_DEXD_c2"/>
</dbReference>
<evidence type="ECO:0000256" key="10">
    <source>
        <dbReference type="ARBA" id="ARBA00023125"/>
    </source>
</evidence>
<keyword evidence="8" id="KW-0408">Iron</keyword>
<comment type="caution">
    <text evidence="17">The sequence shown here is derived from an EMBL/GenBank/DDBJ whole genome shotgun (WGS) entry which is preliminary data.</text>
</comment>
<keyword evidence="6 17" id="KW-0347">Helicase</keyword>
<evidence type="ECO:0000313" key="17">
    <source>
        <dbReference type="EMBL" id="NCS91768.1"/>
    </source>
</evidence>
<dbReference type="InterPro" id="IPR010997">
    <property type="entry name" value="HRDC-like_sf"/>
</dbReference>
<dbReference type="EMBL" id="JAACQH010000107">
    <property type="protein sequence ID" value="NCS91768.1"/>
    <property type="molecule type" value="Genomic_DNA"/>
</dbReference>
<evidence type="ECO:0000256" key="4">
    <source>
        <dbReference type="ARBA" id="ARBA00022763"/>
    </source>
</evidence>
<dbReference type="SUPFAM" id="SSF52540">
    <property type="entry name" value="P-loop containing nucleoside triphosphate hydrolases"/>
    <property type="match status" value="1"/>
</dbReference>
<proteinExistence type="predicted"/>
<dbReference type="InterPro" id="IPR002121">
    <property type="entry name" value="HRDC_dom"/>
</dbReference>
<dbReference type="Gene3D" id="1.10.30.20">
    <property type="entry name" value="Bacterial XPD DNA helicase, FeS cluster domain"/>
    <property type="match status" value="1"/>
</dbReference>
<dbReference type="InterPro" id="IPR036390">
    <property type="entry name" value="WH_DNA-bd_sf"/>
</dbReference>
<dbReference type="PANTHER" id="PTHR11472">
    <property type="entry name" value="DNA REPAIR DEAD HELICASE RAD3/XP-D SUBFAMILY MEMBER"/>
    <property type="match status" value="1"/>
</dbReference>
<protein>
    <recommendedName>
        <fullName evidence="14">DNA 3'-5' helicase</fullName>
        <ecNumber evidence="14">5.6.2.4</ecNumber>
    </recommendedName>
</protein>
<evidence type="ECO:0000256" key="8">
    <source>
        <dbReference type="ARBA" id="ARBA00023004"/>
    </source>
</evidence>
<evidence type="ECO:0000256" key="12">
    <source>
        <dbReference type="ARBA" id="ARBA00023235"/>
    </source>
</evidence>
<dbReference type="Pfam" id="PF00570">
    <property type="entry name" value="HRDC"/>
    <property type="match status" value="3"/>
</dbReference>
<evidence type="ECO:0000256" key="14">
    <source>
        <dbReference type="ARBA" id="ARBA00034808"/>
    </source>
</evidence>
<evidence type="ECO:0000256" key="6">
    <source>
        <dbReference type="ARBA" id="ARBA00022806"/>
    </source>
</evidence>
<dbReference type="GO" id="GO:0043139">
    <property type="term" value="F:5'-3' DNA helicase activity"/>
    <property type="evidence" value="ECO:0007669"/>
    <property type="project" value="UniProtKB-EC"/>
</dbReference>
<dbReference type="SMART" id="SM00488">
    <property type="entry name" value="DEXDc2"/>
    <property type="match status" value="1"/>
</dbReference>
<dbReference type="InterPro" id="IPR010614">
    <property type="entry name" value="RAD3-like_helicase_DEAD"/>
</dbReference>
<dbReference type="Proteomes" id="UP000738826">
    <property type="component" value="Unassembled WGS sequence"/>
</dbReference>
<dbReference type="GO" id="GO:0005524">
    <property type="term" value="F:ATP binding"/>
    <property type="evidence" value="ECO:0007669"/>
    <property type="project" value="UniProtKB-KW"/>
</dbReference>
<dbReference type="GO" id="GO:0043138">
    <property type="term" value="F:3'-5' DNA helicase activity"/>
    <property type="evidence" value="ECO:0007669"/>
    <property type="project" value="UniProtKB-EC"/>
</dbReference>
<dbReference type="GO" id="GO:0016818">
    <property type="term" value="F:hydrolase activity, acting on acid anhydrides, in phosphorus-containing anhydrides"/>
    <property type="evidence" value="ECO:0007669"/>
    <property type="project" value="InterPro"/>
</dbReference>
<keyword evidence="7" id="KW-0067">ATP-binding</keyword>
<evidence type="ECO:0000256" key="5">
    <source>
        <dbReference type="ARBA" id="ARBA00022801"/>
    </source>
</evidence>
<dbReference type="GO" id="GO:0006260">
    <property type="term" value="P:DNA replication"/>
    <property type="evidence" value="ECO:0007669"/>
    <property type="project" value="InterPro"/>
</dbReference>
<dbReference type="PROSITE" id="PS51193">
    <property type="entry name" value="HELICASE_ATP_BIND_2"/>
    <property type="match status" value="1"/>
</dbReference>
<dbReference type="Gene3D" id="1.10.10.10">
    <property type="entry name" value="Winged helix-like DNA-binding domain superfamily/Winged helix DNA-binding domain"/>
    <property type="match status" value="2"/>
</dbReference>
<dbReference type="InterPro" id="IPR036388">
    <property type="entry name" value="WH-like_DNA-bd_sf"/>
</dbReference>
<dbReference type="SUPFAM" id="SSF46785">
    <property type="entry name" value="Winged helix' DNA-binding domain"/>
    <property type="match status" value="2"/>
</dbReference>
<dbReference type="GO" id="GO:0051539">
    <property type="term" value="F:4 iron, 4 sulfur cluster binding"/>
    <property type="evidence" value="ECO:0007669"/>
    <property type="project" value="UniProtKB-KW"/>
</dbReference>
<feature type="domain" description="Helicase ATP-binding" evidence="16">
    <location>
        <begin position="4"/>
        <end position="285"/>
    </location>
</feature>
<dbReference type="InterPro" id="IPR045028">
    <property type="entry name" value="DinG/Rad3-like"/>
</dbReference>
<dbReference type="Pfam" id="PF09382">
    <property type="entry name" value="RQC"/>
    <property type="match status" value="2"/>
</dbReference>
<name>A0A8J7Z2G2_9ARCH</name>
<dbReference type="SUPFAM" id="SSF47819">
    <property type="entry name" value="HRDC-like"/>
    <property type="match status" value="3"/>
</dbReference>
<dbReference type="SMART" id="SM00956">
    <property type="entry name" value="RQC"/>
    <property type="match status" value="2"/>
</dbReference>
<organism evidence="17 18">
    <name type="scientific">Candidatus Altarchaeum hamiconexum</name>
    <dbReference type="NCBI Taxonomy" id="1803513"/>
    <lineage>
        <taxon>Archaea</taxon>
        <taxon>Candidatus Altarchaeota</taxon>
        <taxon>Candidatus Altiarchaeia</taxon>
        <taxon>Candidatus Altarchaeales</taxon>
        <taxon>Candidatus Altarchaeaceae</taxon>
        <taxon>Candidatus Altarchaeum</taxon>
    </lineage>
</organism>
<dbReference type="EC" id="5.6.2.4" evidence="14"/>
<keyword evidence="5" id="KW-0378">Hydrolase</keyword>
<gene>
    <name evidence="17" type="ORF">GW779_05110</name>
</gene>
<keyword evidence="3" id="KW-0547">Nucleotide-binding</keyword>
<dbReference type="Gene3D" id="3.40.50.300">
    <property type="entry name" value="P-loop containing nucleotide triphosphate hydrolases"/>
    <property type="match status" value="2"/>
</dbReference>
<dbReference type="InterPro" id="IPR006555">
    <property type="entry name" value="ATP-dep_Helicase_C"/>
</dbReference>
<dbReference type="Pfam" id="PF13307">
    <property type="entry name" value="Helicase_C_2"/>
    <property type="match status" value="1"/>
</dbReference>
<dbReference type="InterPro" id="IPR042493">
    <property type="entry name" value="XPD_DNA_FeS"/>
</dbReference>
<dbReference type="PROSITE" id="PS50967">
    <property type="entry name" value="HRDC"/>
    <property type="match status" value="3"/>
</dbReference>
<evidence type="ECO:0000256" key="7">
    <source>
        <dbReference type="ARBA" id="ARBA00022840"/>
    </source>
</evidence>
<evidence type="ECO:0000259" key="15">
    <source>
        <dbReference type="PROSITE" id="PS50967"/>
    </source>
</evidence>
<dbReference type="PANTHER" id="PTHR11472:SF34">
    <property type="entry name" value="REGULATOR OF TELOMERE ELONGATION HELICASE 1"/>
    <property type="match status" value="1"/>
</dbReference>
<dbReference type="InterPro" id="IPR044876">
    <property type="entry name" value="HRDC_dom_sf"/>
</dbReference>
<dbReference type="InterPro" id="IPR018982">
    <property type="entry name" value="RQC_domain"/>
</dbReference>
<dbReference type="GO" id="GO:0006281">
    <property type="term" value="P:DNA repair"/>
    <property type="evidence" value="ECO:0007669"/>
    <property type="project" value="UniProtKB-KW"/>
</dbReference>
<keyword evidence="12" id="KW-0413">Isomerase</keyword>
<keyword evidence="10" id="KW-0238">DNA-binding</keyword>
<feature type="domain" description="HRDC" evidence="15">
    <location>
        <begin position="1136"/>
        <end position="1216"/>
    </location>
</feature>
<sequence length="1216" mass="138901">MIFKMNLLFPFSEIRNGQKELIEDIKTVLETGGTLIAHAPTGIGKTAAAITPALEYAVNNDKIILFLTSKQSQHKIVIDTLRLIKDKNKNNDSFSVVDIISKQAMCPRDIAQGYYTLFNEQCIHDQKTRKCRYFRSDKNITNHILMNIMHVEELKDFCTRNVICPHKAAIDAISETNIIICDYNYVFSDIFETVLEKTHKSVSDMILIIDEAHNLPDRLRGQLSGELTMNLIEETAKEINAIDKKLYRHLKGIGRFFDDFIRRMPANTEKNINRENIIDGIEQVLQEALGDSMSYIEFVGALKDAEAGLVEKEKHNKKEMSSVTSLIDFLEKWTTQLPCSRIYKNENTPQLSFRLLDPSVLSGDIISNAHATIMMSGTLYPVEMYADILGAKHSLLKQYKSPFPSENKIVLVTEKLTTLYTERNDSMYIDIAEKISKVHDAVKGNIAVFFPSYLLMEEISKKFESSNDFKIRDKTDNILLENRHMSKSAKDELYRELKINSNKILMGVQSGSLSEGVDYRNNILRAVLIVGLPLSPPTLEVKNLLDYYIKKFGREKGKLYGHIYPAISKVIQAAGRGIRSENDVGAIVLMDYRFNYWKYKKCLPPDYEIHFTDEAEKLCREFFSKPFVLKAIEDAKKKIIEEEDLQTSIKIKSEVWEETGLIEDKGMIPLTVLKCVLEFSEKSDKNEIVGILTGSEVKTIGEHSCTKSKYCGVLENFKTNDIMDVIDELMQKMYLERAGEPLYPTVKISKTGKAAVLKKEKIEIDKIKTISEKLSETKNILPEEASCGEATKISKDGEKVKDNTGLKMLGLINTLGFPAGRSLLADILTGSKSKKLINQNIDKSEYYGILKRYTRDEVIIIIDQITDKGYLIVKQSETTNFPRPLLYMTVLGKNALDNNEQIEVKLQANIKDRNSVSKNPELLKELKFWRKMVADEENLPPYCIFHDKTLIEISNNLPLSVSDLKNIYGFGRKKTEKYSDNILKIVRGHKSNETKLCMTKAGKNAPDNNEQIEVKLQANIKDRNSVSKNPELLKELKFWRKMVADEENLPPYCIFHDKTLIEISNNLPLSVSDLKNIYGFGRKKTEKYSDNILKIVRGHKSNETKLCMTKAGKNAPDNNEQIEVKLQANIKDRNSVSKNPELLKELKFWRKMVADEENLPPYCIFHDKTLIEISNNLPSTKENLMNIRGFGEKKIKKYSDAVLEIIKIYKSNETKL</sequence>
<evidence type="ECO:0000259" key="16">
    <source>
        <dbReference type="PROSITE" id="PS51193"/>
    </source>
</evidence>
<dbReference type="GO" id="GO:0003677">
    <property type="term" value="F:DNA binding"/>
    <property type="evidence" value="ECO:0007669"/>
    <property type="project" value="UniProtKB-KW"/>
</dbReference>
<accession>A0A8J7Z2G2</accession>
<dbReference type="SMART" id="SM00341">
    <property type="entry name" value="HRDC"/>
    <property type="match status" value="3"/>
</dbReference>
<dbReference type="AlphaFoldDB" id="A0A8J7Z2G2"/>
<feature type="domain" description="HRDC" evidence="15">
    <location>
        <begin position="916"/>
        <end position="996"/>
    </location>
</feature>
<evidence type="ECO:0000313" key="18">
    <source>
        <dbReference type="Proteomes" id="UP000738826"/>
    </source>
</evidence>
<dbReference type="InterPro" id="IPR027417">
    <property type="entry name" value="P-loop_NTPase"/>
</dbReference>
<keyword evidence="1" id="KW-0004">4Fe-4S</keyword>
<evidence type="ECO:0000256" key="2">
    <source>
        <dbReference type="ARBA" id="ARBA00022723"/>
    </source>
</evidence>
<keyword evidence="4" id="KW-0227">DNA damage</keyword>
<dbReference type="Gene3D" id="1.10.275.40">
    <property type="match status" value="1"/>
</dbReference>
<evidence type="ECO:0000256" key="1">
    <source>
        <dbReference type="ARBA" id="ARBA00022485"/>
    </source>
</evidence>
<keyword evidence="2" id="KW-0479">Metal-binding</keyword>
<feature type="domain" description="HRDC" evidence="15">
    <location>
        <begin position="1026"/>
        <end position="1106"/>
    </location>
</feature>